<comment type="caution">
    <text evidence="2">The sequence shown here is derived from an EMBL/GenBank/DDBJ whole genome shotgun (WGS) entry which is preliminary data.</text>
</comment>
<sequence>MSRSRTHLLYEQRQRRRNESHPSEQLEPRIDRWALTVRVTLLEGWSKGEAGKAAGYVRSPELAPGRRKRNTTAQFGLHHRLVRDFYLCMKSQAESLAAACRGESSKHRGGQQSEQQDASFAPKRILCQRVSLLTQSLRLSVPLTGCPPEHLFLITCLWLSADPTVVLFTCVSLVHLPLPSYTMTGLPLHQNQPP</sequence>
<accession>A0AAD9BD82</accession>
<name>A0AAD9BD82_DISEL</name>
<protein>
    <submittedName>
        <fullName evidence="2">Ribosome biogenesis protein BOP1</fullName>
    </submittedName>
</protein>
<evidence type="ECO:0000256" key="1">
    <source>
        <dbReference type="SAM" id="MobiDB-lite"/>
    </source>
</evidence>
<dbReference type="EMBL" id="JASDAP010000025">
    <property type="protein sequence ID" value="KAK1880659.1"/>
    <property type="molecule type" value="Genomic_DNA"/>
</dbReference>
<feature type="region of interest" description="Disordered" evidence="1">
    <location>
        <begin position="1"/>
        <end position="25"/>
    </location>
</feature>
<feature type="compositionally biased region" description="Basic and acidic residues" evidence="1">
    <location>
        <begin position="8"/>
        <end position="25"/>
    </location>
</feature>
<dbReference type="Proteomes" id="UP001228049">
    <property type="component" value="Unassembled WGS sequence"/>
</dbReference>
<keyword evidence="3" id="KW-1185">Reference proteome</keyword>
<reference evidence="2" key="1">
    <citation type="submission" date="2023-04" db="EMBL/GenBank/DDBJ databases">
        <title>Chromosome-level genome of Chaenocephalus aceratus.</title>
        <authorList>
            <person name="Park H."/>
        </authorList>
    </citation>
    <scope>NUCLEOTIDE SEQUENCE</scope>
    <source>
        <strain evidence="2">DE</strain>
        <tissue evidence="2">Muscle</tissue>
    </source>
</reference>
<evidence type="ECO:0000313" key="3">
    <source>
        <dbReference type="Proteomes" id="UP001228049"/>
    </source>
</evidence>
<dbReference type="AlphaFoldDB" id="A0AAD9BD82"/>
<organism evidence="2 3">
    <name type="scientific">Dissostichus eleginoides</name>
    <name type="common">Patagonian toothfish</name>
    <name type="synonym">Dissostichus amissus</name>
    <dbReference type="NCBI Taxonomy" id="100907"/>
    <lineage>
        <taxon>Eukaryota</taxon>
        <taxon>Metazoa</taxon>
        <taxon>Chordata</taxon>
        <taxon>Craniata</taxon>
        <taxon>Vertebrata</taxon>
        <taxon>Euteleostomi</taxon>
        <taxon>Actinopterygii</taxon>
        <taxon>Neopterygii</taxon>
        <taxon>Teleostei</taxon>
        <taxon>Neoteleostei</taxon>
        <taxon>Acanthomorphata</taxon>
        <taxon>Eupercaria</taxon>
        <taxon>Perciformes</taxon>
        <taxon>Notothenioidei</taxon>
        <taxon>Nototheniidae</taxon>
        <taxon>Dissostichus</taxon>
    </lineage>
</organism>
<gene>
    <name evidence="2" type="ORF">KUDE01_026183</name>
</gene>
<evidence type="ECO:0000313" key="2">
    <source>
        <dbReference type="EMBL" id="KAK1880659.1"/>
    </source>
</evidence>
<proteinExistence type="predicted"/>